<proteinExistence type="predicted"/>
<dbReference type="AlphaFoldDB" id="A0A8J4PT27"/>
<dbReference type="OrthoDB" id="17673at2759"/>
<feature type="domain" description="C2" evidence="2">
    <location>
        <begin position="1"/>
        <end position="118"/>
    </location>
</feature>
<dbReference type="Pfam" id="PF00168">
    <property type="entry name" value="C2"/>
    <property type="match status" value="1"/>
</dbReference>
<evidence type="ECO:0000259" key="2">
    <source>
        <dbReference type="PROSITE" id="PS50004"/>
    </source>
</evidence>
<evidence type="ECO:0000259" key="3">
    <source>
        <dbReference type="PROSITE" id="PS50018"/>
    </source>
</evidence>
<accession>A0A8J4PT27</accession>
<evidence type="ECO:0000313" key="5">
    <source>
        <dbReference type="Proteomes" id="UP000695562"/>
    </source>
</evidence>
<keyword evidence="1" id="KW-0343">GTPase activation</keyword>
<dbReference type="InterPro" id="IPR008936">
    <property type="entry name" value="Rho_GTPase_activation_prot"/>
</dbReference>
<dbReference type="InterPro" id="IPR000008">
    <property type="entry name" value="C2_dom"/>
</dbReference>
<dbReference type="InterPro" id="IPR039360">
    <property type="entry name" value="Ras_GTPase"/>
</dbReference>
<dbReference type="SMART" id="SM00239">
    <property type="entry name" value="C2"/>
    <property type="match status" value="1"/>
</dbReference>
<dbReference type="InterPro" id="IPR001936">
    <property type="entry name" value="RasGAP_dom"/>
</dbReference>
<dbReference type="SUPFAM" id="SSF49562">
    <property type="entry name" value="C2 domain (Calcium/lipid-binding domain, CaLB)"/>
    <property type="match status" value="1"/>
</dbReference>
<sequence length="469" mass="53444">MTELPPIGRVYLNVFEARNLIPMDIGNSSDPYAYVTIKSADLKQIMSSTLRTKIVYKTLSPIWNDEFVFDLTHFVAGARETFYIELWDEDKISKDDFEGAACVDILDYINKGITDVWIPLTGKNNTPSKKNRGDVHIYFKYVPFNSLMDTLSSDEHSIVRHLSRQLVTDEFTKALMYYIGNYGFLVTSIKDIIKQEIETTSDPNTLFRTDSLATKLTILTFKTIGSNYLRETLQHLILNIQQNNIYLEVDPSKVDEAQCAENIGKLTDMVEKFLDAIYKSIDIVPFEIRTLCKYIYQQTGLQFPSDNTNIKAVGGIMFLRFIVPTIFSPETLSITPEAPNSNVRRTLTLISKILQNVSNQVLFGSKEDYLMSFNTTIQQHIERLSAFLIEIVTINDSISDSMAALQQTKSCLKQSLKCDPTQLAKYTDTIITAIHDKKQNLIDKPTLKKELVDAIVYQHSLIAKRDARL</sequence>
<dbReference type="InterPro" id="IPR035892">
    <property type="entry name" value="C2_domain_sf"/>
</dbReference>
<dbReference type="SMART" id="SM00323">
    <property type="entry name" value="RasGAP"/>
    <property type="match status" value="1"/>
</dbReference>
<dbReference type="Pfam" id="PF00616">
    <property type="entry name" value="RasGAP"/>
    <property type="match status" value="2"/>
</dbReference>
<protein>
    <recommendedName>
        <fullName evidence="6">RasGTPase-activating protein</fullName>
    </recommendedName>
</protein>
<organism evidence="4 5">
    <name type="scientific">Polysphondylium violaceum</name>
    <dbReference type="NCBI Taxonomy" id="133409"/>
    <lineage>
        <taxon>Eukaryota</taxon>
        <taxon>Amoebozoa</taxon>
        <taxon>Evosea</taxon>
        <taxon>Eumycetozoa</taxon>
        <taxon>Dictyostelia</taxon>
        <taxon>Dictyosteliales</taxon>
        <taxon>Dictyosteliaceae</taxon>
        <taxon>Polysphondylium</taxon>
    </lineage>
</organism>
<dbReference type="SUPFAM" id="SSF48350">
    <property type="entry name" value="GTPase activation domain, GAP"/>
    <property type="match status" value="1"/>
</dbReference>
<evidence type="ECO:0000256" key="1">
    <source>
        <dbReference type="ARBA" id="ARBA00022468"/>
    </source>
</evidence>
<dbReference type="GO" id="GO:0005096">
    <property type="term" value="F:GTPase activator activity"/>
    <property type="evidence" value="ECO:0007669"/>
    <property type="project" value="UniProtKB-KW"/>
</dbReference>
<dbReference type="Gene3D" id="1.10.506.10">
    <property type="entry name" value="GTPase Activation - p120gap, domain 1"/>
    <property type="match status" value="1"/>
</dbReference>
<keyword evidence="5" id="KW-1185">Reference proteome</keyword>
<dbReference type="PROSITE" id="PS50004">
    <property type="entry name" value="C2"/>
    <property type="match status" value="1"/>
</dbReference>
<name>A0A8J4PT27_9MYCE</name>
<evidence type="ECO:0000313" key="4">
    <source>
        <dbReference type="EMBL" id="KAF2074058.1"/>
    </source>
</evidence>
<reference evidence="4" key="1">
    <citation type="submission" date="2020-01" db="EMBL/GenBank/DDBJ databases">
        <title>Development of genomics and gene disruption for Polysphondylium violaceum indicates a role for the polyketide synthase stlB in stalk morphogenesis.</title>
        <authorList>
            <person name="Narita B."/>
            <person name="Kawabe Y."/>
            <person name="Kin K."/>
            <person name="Saito T."/>
            <person name="Gibbs R."/>
            <person name="Kuspa A."/>
            <person name="Muzny D."/>
            <person name="Queller D."/>
            <person name="Richards S."/>
            <person name="Strassman J."/>
            <person name="Sucgang R."/>
            <person name="Worley K."/>
            <person name="Schaap P."/>
        </authorList>
    </citation>
    <scope>NUCLEOTIDE SEQUENCE</scope>
    <source>
        <strain evidence="4">QSvi11</strain>
    </source>
</reference>
<dbReference type="PROSITE" id="PS50018">
    <property type="entry name" value="RAS_GTPASE_ACTIV_2"/>
    <property type="match status" value="1"/>
</dbReference>
<feature type="domain" description="Ras-GAP" evidence="3">
    <location>
        <begin position="167"/>
        <end position="359"/>
    </location>
</feature>
<evidence type="ECO:0008006" key="6">
    <source>
        <dbReference type="Google" id="ProtNLM"/>
    </source>
</evidence>
<dbReference type="Proteomes" id="UP000695562">
    <property type="component" value="Unassembled WGS sequence"/>
</dbReference>
<dbReference type="CDD" id="cd00030">
    <property type="entry name" value="C2"/>
    <property type="match status" value="1"/>
</dbReference>
<dbReference type="PANTHER" id="PTHR10194">
    <property type="entry name" value="RAS GTPASE-ACTIVATING PROTEINS"/>
    <property type="match status" value="1"/>
</dbReference>
<dbReference type="EMBL" id="AJWJ01000167">
    <property type="protein sequence ID" value="KAF2074058.1"/>
    <property type="molecule type" value="Genomic_DNA"/>
</dbReference>
<dbReference type="Gene3D" id="2.60.40.150">
    <property type="entry name" value="C2 domain"/>
    <property type="match status" value="1"/>
</dbReference>
<dbReference type="PANTHER" id="PTHR10194:SF149">
    <property type="entry name" value="C2 DOMAIN-CONTAINING PROTEIN"/>
    <property type="match status" value="1"/>
</dbReference>
<gene>
    <name evidence="4" type="ORF">CYY_004627</name>
</gene>
<comment type="caution">
    <text evidence="4">The sequence shown here is derived from an EMBL/GenBank/DDBJ whole genome shotgun (WGS) entry which is preliminary data.</text>
</comment>